<evidence type="ECO:0000313" key="3">
    <source>
        <dbReference type="Proteomes" id="UP000016521"/>
    </source>
</evidence>
<reference evidence="2 3" key="1">
    <citation type="submission" date="2015-06" db="EMBL/GenBank/DDBJ databases">
        <authorList>
            <person name="Xie B.-B."/>
            <person name="Rong J.-C."/>
            <person name="Qin Q.-L."/>
            <person name="Zhang Y.-Z."/>
        </authorList>
    </citation>
    <scope>NUCLEOTIDE SEQUENCE [LARGE SCALE GENOMIC DNA]</scope>
    <source>
        <strain evidence="2 3">JCM 20779</strain>
    </source>
</reference>
<gene>
    <name evidence="2" type="primary">holC</name>
    <name evidence="2" type="ORF">PPIS_a4470</name>
</gene>
<protein>
    <submittedName>
        <fullName evidence="2">DNA polymerase III subunit chi</fullName>
    </submittedName>
</protein>
<dbReference type="RefSeq" id="WP_249031229.1">
    <property type="nucleotide sequence ID" value="NZ_CP011924.1"/>
</dbReference>
<keyword evidence="3" id="KW-1185">Reference proteome</keyword>
<dbReference type="Proteomes" id="UP000016521">
    <property type="component" value="Chromosome I"/>
</dbReference>
<sequence length="169" mass="18879">MTIKARFYVLKQNDEPGISVPAHFDLAAQTAASLYQAGHRIFVNVDNTDDAHLFDEHLWCFDADRFVPHNLQGEGPKGGAPVEIGTMPPAARRPVLINLARVVPDFIRRFEQVIDFVPVEASAKQAARERFKQLRALGATISTEDIEKVKPNRSSGSRGFTRRLYPVPN</sequence>
<dbReference type="EMBL" id="CP011924">
    <property type="protein sequence ID" value="ATD09096.1"/>
    <property type="molecule type" value="Genomic_DNA"/>
</dbReference>
<dbReference type="InterPro" id="IPR036768">
    <property type="entry name" value="PolIII_chi_sf"/>
</dbReference>
<dbReference type="SUPFAM" id="SSF102400">
    <property type="entry name" value="DNA polymerase III chi subunit"/>
    <property type="match status" value="1"/>
</dbReference>
<dbReference type="Gene3D" id="3.40.50.10110">
    <property type="entry name" value="DNA polymerase III subunit chi"/>
    <property type="match status" value="1"/>
</dbReference>
<feature type="region of interest" description="Disordered" evidence="1">
    <location>
        <begin position="149"/>
        <end position="169"/>
    </location>
</feature>
<proteinExistence type="predicted"/>
<evidence type="ECO:0000313" key="2">
    <source>
        <dbReference type="EMBL" id="ATD09096.1"/>
    </source>
</evidence>
<dbReference type="InterPro" id="IPR007459">
    <property type="entry name" value="DNA_pol3_chi"/>
</dbReference>
<dbReference type="PANTHER" id="PTHR38767:SF1">
    <property type="entry name" value="DNA POLYMERASE III SUBUNIT CHI"/>
    <property type="match status" value="1"/>
</dbReference>
<accession>A0ABM6NJP9</accession>
<dbReference type="PANTHER" id="PTHR38767">
    <property type="entry name" value="DNA POLYMERASE III SUBUNIT CHI"/>
    <property type="match status" value="1"/>
</dbReference>
<dbReference type="Pfam" id="PF04364">
    <property type="entry name" value="DNA_pol3_chi"/>
    <property type="match status" value="1"/>
</dbReference>
<name>A0ABM6NJP9_PSEO7</name>
<organism evidence="2 3">
    <name type="scientific">Pseudoalteromonas piscicida</name>
    <dbReference type="NCBI Taxonomy" id="43662"/>
    <lineage>
        <taxon>Bacteria</taxon>
        <taxon>Pseudomonadati</taxon>
        <taxon>Pseudomonadota</taxon>
        <taxon>Gammaproteobacteria</taxon>
        <taxon>Alteromonadales</taxon>
        <taxon>Pseudoalteromonadaceae</taxon>
        <taxon>Pseudoalteromonas</taxon>
    </lineage>
</organism>
<evidence type="ECO:0000256" key="1">
    <source>
        <dbReference type="SAM" id="MobiDB-lite"/>
    </source>
</evidence>